<dbReference type="InterPro" id="IPR013083">
    <property type="entry name" value="Znf_RING/FYVE/PHD"/>
</dbReference>
<dbReference type="InterPro" id="IPR011011">
    <property type="entry name" value="Znf_FYVE_PHD"/>
</dbReference>
<dbReference type="PROSITE" id="PS50280">
    <property type="entry name" value="SET"/>
    <property type="match status" value="1"/>
</dbReference>
<dbReference type="GO" id="GO:0008270">
    <property type="term" value="F:zinc ion binding"/>
    <property type="evidence" value="ECO:0007669"/>
    <property type="project" value="UniProtKB-KW"/>
</dbReference>
<dbReference type="Gene3D" id="2.170.270.10">
    <property type="entry name" value="SET domain"/>
    <property type="match status" value="1"/>
</dbReference>
<evidence type="ECO:0000256" key="10">
    <source>
        <dbReference type="ARBA" id="ARBA00023242"/>
    </source>
</evidence>
<evidence type="ECO:0000256" key="6">
    <source>
        <dbReference type="ARBA" id="ARBA00022691"/>
    </source>
</evidence>
<evidence type="ECO:0000256" key="9">
    <source>
        <dbReference type="ARBA" id="ARBA00022833"/>
    </source>
</evidence>
<dbReference type="EMBL" id="BMAT01005722">
    <property type="protein sequence ID" value="GFR98828.1"/>
    <property type="molecule type" value="Genomic_DNA"/>
</dbReference>
<keyword evidence="4" id="KW-0489">Methyltransferase</keyword>
<dbReference type="InterPro" id="IPR003616">
    <property type="entry name" value="Post-SET_dom"/>
</dbReference>
<evidence type="ECO:0000256" key="7">
    <source>
        <dbReference type="ARBA" id="ARBA00022723"/>
    </source>
</evidence>
<dbReference type="InterPro" id="IPR050777">
    <property type="entry name" value="SET2_Histone-Lys_MeTrsfase"/>
</dbReference>
<comment type="subcellular location">
    <subcellularLocation>
        <location evidence="2">Chromosome</location>
    </subcellularLocation>
    <subcellularLocation>
        <location evidence="1">Nucleus</location>
    </subcellularLocation>
</comment>
<keyword evidence="9" id="KW-0862">Zinc</keyword>
<keyword evidence="7" id="KW-0479">Metal-binding</keyword>
<feature type="domain" description="SET" evidence="12">
    <location>
        <begin position="1"/>
        <end position="41"/>
    </location>
</feature>
<dbReference type="Pfam" id="PF00856">
    <property type="entry name" value="SET"/>
    <property type="match status" value="1"/>
</dbReference>
<keyword evidence="8" id="KW-0863">Zinc-finger</keyword>
<dbReference type="GO" id="GO:0005634">
    <property type="term" value="C:nucleus"/>
    <property type="evidence" value="ECO:0007669"/>
    <property type="project" value="UniProtKB-SubCell"/>
</dbReference>
<dbReference type="InterPro" id="IPR001214">
    <property type="entry name" value="SET_dom"/>
</dbReference>
<evidence type="ECO:0000313" key="14">
    <source>
        <dbReference type="EMBL" id="GFR98828.1"/>
    </source>
</evidence>
<dbReference type="InterPro" id="IPR001965">
    <property type="entry name" value="Znf_PHD"/>
</dbReference>
<evidence type="ECO:0000256" key="8">
    <source>
        <dbReference type="ARBA" id="ARBA00022771"/>
    </source>
</evidence>
<accession>A0AAV4HKU6</accession>
<protein>
    <submittedName>
        <fullName evidence="14">Histone-lysine N-methyltransferase</fullName>
    </submittedName>
</protein>
<organism evidence="14 15">
    <name type="scientific">Elysia marginata</name>
    <dbReference type="NCBI Taxonomy" id="1093978"/>
    <lineage>
        <taxon>Eukaryota</taxon>
        <taxon>Metazoa</taxon>
        <taxon>Spiralia</taxon>
        <taxon>Lophotrochozoa</taxon>
        <taxon>Mollusca</taxon>
        <taxon>Gastropoda</taxon>
        <taxon>Heterobranchia</taxon>
        <taxon>Euthyneura</taxon>
        <taxon>Panpulmonata</taxon>
        <taxon>Sacoglossa</taxon>
        <taxon>Placobranchoidea</taxon>
        <taxon>Plakobranchidae</taxon>
        <taxon>Elysia</taxon>
    </lineage>
</organism>
<feature type="domain" description="Post-SET" evidence="13">
    <location>
        <begin position="48"/>
        <end position="64"/>
    </location>
</feature>
<dbReference type="Gene3D" id="3.30.40.10">
    <property type="entry name" value="Zinc/RING finger domain, C3HC4 (zinc finger)"/>
    <property type="match status" value="1"/>
</dbReference>
<reference evidence="14 15" key="1">
    <citation type="journal article" date="2021" name="Elife">
        <title>Chloroplast acquisition without the gene transfer in kleptoplastic sea slugs, Plakobranchus ocellatus.</title>
        <authorList>
            <person name="Maeda T."/>
            <person name="Takahashi S."/>
            <person name="Yoshida T."/>
            <person name="Shimamura S."/>
            <person name="Takaki Y."/>
            <person name="Nagai Y."/>
            <person name="Toyoda A."/>
            <person name="Suzuki Y."/>
            <person name="Arimoto A."/>
            <person name="Ishii H."/>
            <person name="Satoh N."/>
            <person name="Nishiyama T."/>
            <person name="Hasebe M."/>
            <person name="Maruyama T."/>
            <person name="Minagawa J."/>
            <person name="Obokata J."/>
            <person name="Shigenobu S."/>
        </authorList>
    </citation>
    <scope>NUCLEOTIDE SEQUENCE [LARGE SCALE GENOMIC DNA]</scope>
</reference>
<dbReference type="InterPro" id="IPR046341">
    <property type="entry name" value="SET_dom_sf"/>
</dbReference>
<evidence type="ECO:0000313" key="15">
    <source>
        <dbReference type="Proteomes" id="UP000762676"/>
    </source>
</evidence>
<dbReference type="GO" id="GO:0008168">
    <property type="term" value="F:methyltransferase activity"/>
    <property type="evidence" value="ECO:0007669"/>
    <property type="project" value="UniProtKB-KW"/>
</dbReference>
<dbReference type="CDD" id="cd15568">
    <property type="entry name" value="PHD5_NSD"/>
    <property type="match status" value="1"/>
</dbReference>
<dbReference type="FunFam" id="3.30.40.10:FF:000025">
    <property type="entry name" value="Histone-lysine N-methyltransferase"/>
    <property type="match status" value="1"/>
</dbReference>
<keyword evidence="5" id="KW-0808">Transferase</keyword>
<dbReference type="PROSITE" id="PS50868">
    <property type="entry name" value="POST_SET"/>
    <property type="match status" value="1"/>
</dbReference>
<dbReference type="AlphaFoldDB" id="A0AAV4HKU6"/>
<feature type="compositionally biased region" description="Basic and acidic residues" evidence="11">
    <location>
        <begin position="210"/>
        <end position="226"/>
    </location>
</feature>
<evidence type="ECO:0000256" key="11">
    <source>
        <dbReference type="SAM" id="MobiDB-lite"/>
    </source>
</evidence>
<dbReference type="SMART" id="SM00508">
    <property type="entry name" value="PostSET"/>
    <property type="match status" value="1"/>
</dbReference>
<dbReference type="GO" id="GO:0032259">
    <property type="term" value="P:methylation"/>
    <property type="evidence" value="ECO:0007669"/>
    <property type="project" value="UniProtKB-KW"/>
</dbReference>
<keyword evidence="3" id="KW-0158">Chromosome</keyword>
<feature type="compositionally biased region" description="Polar residues" evidence="11">
    <location>
        <begin position="196"/>
        <end position="209"/>
    </location>
</feature>
<dbReference type="SMART" id="SM00249">
    <property type="entry name" value="PHD"/>
    <property type="match status" value="1"/>
</dbReference>
<dbReference type="PANTHER" id="PTHR22884">
    <property type="entry name" value="SET DOMAIN PROTEINS"/>
    <property type="match status" value="1"/>
</dbReference>
<dbReference type="Pfam" id="PF17982">
    <property type="entry name" value="C5HCH"/>
    <property type="match status" value="1"/>
</dbReference>
<keyword evidence="10" id="KW-0539">Nucleus</keyword>
<proteinExistence type="predicted"/>
<comment type="caution">
    <text evidence="14">The sequence shown here is derived from an EMBL/GenBank/DDBJ whole genome shotgun (WGS) entry which is preliminary data.</text>
</comment>
<name>A0AAV4HKU6_9GAST</name>
<evidence type="ECO:0000256" key="5">
    <source>
        <dbReference type="ARBA" id="ARBA00022679"/>
    </source>
</evidence>
<evidence type="ECO:0000256" key="4">
    <source>
        <dbReference type="ARBA" id="ARBA00022603"/>
    </source>
</evidence>
<keyword evidence="15" id="KW-1185">Reference proteome</keyword>
<gene>
    <name evidence="14" type="ORF">ElyMa_002778700</name>
</gene>
<dbReference type="InterPro" id="IPR041306">
    <property type="entry name" value="C5HCH"/>
</dbReference>
<evidence type="ECO:0000256" key="1">
    <source>
        <dbReference type="ARBA" id="ARBA00004123"/>
    </source>
</evidence>
<keyword evidence="6" id="KW-0949">S-adenosyl-L-methionine</keyword>
<dbReference type="Proteomes" id="UP000762676">
    <property type="component" value="Unassembled WGS sequence"/>
</dbReference>
<dbReference type="SUPFAM" id="SSF57903">
    <property type="entry name" value="FYVE/PHD zinc finger"/>
    <property type="match status" value="1"/>
</dbReference>
<evidence type="ECO:0000259" key="12">
    <source>
        <dbReference type="PROSITE" id="PS50280"/>
    </source>
</evidence>
<evidence type="ECO:0000259" key="13">
    <source>
        <dbReference type="PROSITE" id="PS50868"/>
    </source>
</evidence>
<dbReference type="GO" id="GO:0005694">
    <property type="term" value="C:chromosome"/>
    <property type="evidence" value="ECO:0007669"/>
    <property type="project" value="UniProtKB-SubCell"/>
</dbReference>
<feature type="region of interest" description="Disordered" evidence="11">
    <location>
        <begin position="196"/>
        <end position="229"/>
    </location>
</feature>
<evidence type="ECO:0000256" key="2">
    <source>
        <dbReference type="ARBA" id="ARBA00004286"/>
    </source>
</evidence>
<dbReference type="SUPFAM" id="SSF82199">
    <property type="entry name" value="SET domain"/>
    <property type="match status" value="1"/>
</dbReference>
<sequence length="371" mass="41246">MNHSCCPNLVTQKWTVNGDIRVGLFALEDIPKGSELTFNYNLECLGNEKKACMCGADNCSGFLGVRPKANLPVAAKDKLAKELKKKRRKKKLEKRKIYEDECFRCGVGGELVMCDVGNCPKVYHLRCLKLTKPPTGKWRCPWHHCDVCGKHAVNKCVECPDSFCLNHSEGNIFEKNGVQVCEDHYDLLESLMQPGLNKTDSNIDGSQQEEIQKDAKNPDFPLKETAGENVPSMNGVLDEVCKAKSNKTTGIQPQQTVKRKYTKRCKSELVETGDNKCPVLKITVAGNKQPYNPSEKNGLRNKNKFVSNINGRSKPIKKNHHKLENKTVGSSLTNGLQLPLSSPLNGKLRPFSNLQVKDSDDANSSSSLVID</sequence>
<evidence type="ECO:0000256" key="3">
    <source>
        <dbReference type="ARBA" id="ARBA00022454"/>
    </source>
</evidence>